<evidence type="ECO:0000256" key="2">
    <source>
        <dbReference type="ARBA" id="ARBA00022723"/>
    </source>
</evidence>
<dbReference type="PANTHER" id="PTHR47338">
    <property type="entry name" value="ZN(II)2CYS6 TRANSCRIPTION FACTOR (EUROFUNG)-RELATED"/>
    <property type="match status" value="1"/>
</dbReference>
<dbReference type="Pfam" id="PF00172">
    <property type="entry name" value="Zn_clus"/>
    <property type="match status" value="2"/>
</dbReference>
<dbReference type="Gene3D" id="4.10.240.10">
    <property type="entry name" value="Zn(2)-C6 fungal-type DNA-binding domain"/>
    <property type="match status" value="2"/>
</dbReference>
<feature type="region of interest" description="Disordered" evidence="6">
    <location>
        <begin position="424"/>
        <end position="447"/>
    </location>
</feature>
<evidence type="ECO:0000313" key="8">
    <source>
        <dbReference type="EMBL" id="ORZ03127.1"/>
    </source>
</evidence>
<evidence type="ECO:0000313" key="9">
    <source>
        <dbReference type="Proteomes" id="UP000242180"/>
    </source>
</evidence>
<dbReference type="PROSITE" id="PS50048">
    <property type="entry name" value="ZN2_CY6_FUNGAL_2"/>
    <property type="match status" value="1"/>
</dbReference>
<dbReference type="PROSITE" id="PS00463">
    <property type="entry name" value="ZN2_CY6_FUNGAL_1"/>
    <property type="match status" value="1"/>
</dbReference>
<evidence type="ECO:0000259" key="7">
    <source>
        <dbReference type="PROSITE" id="PS50048"/>
    </source>
</evidence>
<keyword evidence="5" id="KW-0539">Nucleus</keyword>
<name>A0A1X2HU73_SYNRA</name>
<dbReference type="InterPro" id="IPR036864">
    <property type="entry name" value="Zn2-C6_fun-type_DNA-bd_sf"/>
</dbReference>
<dbReference type="InterPro" id="IPR001138">
    <property type="entry name" value="Zn2Cys6_DnaBD"/>
</dbReference>
<accession>A0A1X2HU73</accession>
<dbReference type="SUPFAM" id="SSF57701">
    <property type="entry name" value="Zn2/Cys6 DNA-binding domain"/>
    <property type="match status" value="2"/>
</dbReference>
<dbReference type="AlphaFoldDB" id="A0A1X2HU73"/>
<dbReference type="CDD" id="cd00067">
    <property type="entry name" value="GAL4"/>
    <property type="match status" value="2"/>
</dbReference>
<dbReference type="GO" id="GO:0008270">
    <property type="term" value="F:zinc ion binding"/>
    <property type="evidence" value="ECO:0007669"/>
    <property type="project" value="InterPro"/>
</dbReference>
<dbReference type="CDD" id="cd12148">
    <property type="entry name" value="fungal_TF_MHR"/>
    <property type="match status" value="1"/>
</dbReference>
<dbReference type="PANTHER" id="PTHR47338:SF5">
    <property type="entry name" value="ZN(II)2CYS6 TRANSCRIPTION FACTOR (EUROFUNG)"/>
    <property type="match status" value="1"/>
</dbReference>
<dbReference type="Proteomes" id="UP000242180">
    <property type="component" value="Unassembled WGS sequence"/>
</dbReference>
<protein>
    <recommendedName>
        <fullName evidence="7">Zn(2)-C6 fungal-type domain-containing protein</fullName>
    </recommendedName>
</protein>
<keyword evidence="3" id="KW-0805">Transcription regulation</keyword>
<evidence type="ECO:0000256" key="4">
    <source>
        <dbReference type="ARBA" id="ARBA00023163"/>
    </source>
</evidence>
<keyword evidence="2" id="KW-0479">Metal-binding</keyword>
<dbReference type="OrthoDB" id="39175at2759"/>
<dbReference type="GO" id="GO:0000981">
    <property type="term" value="F:DNA-binding transcription factor activity, RNA polymerase II-specific"/>
    <property type="evidence" value="ECO:0007669"/>
    <property type="project" value="InterPro"/>
</dbReference>
<sequence>MANESQNEHEINRRIACFSCRGSRHACDRRVPCGRCKAKGFECTYPDSAPSLRELQEAANELQKRVTCLQIQSDDIALAPSALGVTGFAIHPCLKCNHDLQHCDFKKPSCERCVENGYTCEYVPLEPKVNHLAQAVSTMNKVLDDWQHSMLVVPKRDKAYASAMATVAWKIISMPQGLSIETNVTSFPKLTRWFEHFRQSVSSTAEKDMLLHYPSTFKKTLFNVWPSCISSDHDFPTDYPIDITDDLTDTLIDLYCRTPCCSAIRMPIIDTAELLKRYRDPDPSKRPLKVLIYAVCGMAARNAFQLHVWSKKSKHQLPHYNIGKALSMAYCLLGRNQLAECFDEPSMDACQAAILLSYCSYQNGYPGVIYIYEFITFTMANELGLYDTDRELTPRESLLVWLIYYFNTWTRILQGGTSISLQSSQFFPRSSRPPKPPSLSPTDSPEPDEDYYVLRTWSYLIELQVQRDAIMAELCKWRDDGDKSDVQSALFKMQQQLADIEQRIPPAWRDPFSAESSSFQQACMLQVLVAYHTNRILLHYPFLSPDHIHPNDHSSYASLCWTICLNSACTVVRAMEILAHQCSNPIVNFLFTNIVFVKALVYNPNDKLARRHLALSLQISKKSSTYAYDFERARVVVGFMEQVASQYL</sequence>
<dbReference type="InParanoid" id="A0A1X2HU73"/>
<keyword evidence="9" id="KW-1185">Reference proteome</keyword>
<gene>
    <name evidence="8" type="ORF">BCR43DRAFT_450313</name>
</gene>
<dbReference type="STRING" id="13706.A0A1X2HU73"/>
<keyword evidence="4" id="KW-0804">Transcription</keyword>
<evidence type="ECO:0000256" key="3">
    <source>
        <dbReference type="ARBA" id="ARBA00023015"/>
    </source>
</evidence>
<evidence type="ECO:0000256" key="6">
    <source>
        <dbReference type="SAM" id="MobiDB-lite"/>
    </source>
</evidence>
<feature type="domain" description="Zn(2)-C6 fungal-type" evidence="7">
    <location>
        <begin position="16"/>
        <end position="45"/>
    </location>
</feature>
<reference evidence="8 9" key="1">
    <citation type="submission" date="2016-07" db="EMBL/GenBank/DDBJ databases">
        <title>Pervasive Adenine N6-methylation of Active Genes in Fungi.</title>
        <authorList>
            <consortium name="DOE Joint Genome Institute"/>
            <person name="Mondo S.J."/>
            <person name="Dannebaum R.O."/>
            <person name="Kuo R.C."/>
            <person name="Labutti K."/>
            <person name="Haridas S."/>
            <person name="Kuo A."/>
            <person name="Salamov A."/>
            <person name="Ahrendt S.R."/>
            <person name="Lipzen A."/>
            <person name="Sullivan W."/>
            <person name="Andreopoulos W.B."/>
            <person name="Clum A."/>
            <person name="Lindquist E."/>
            <person name="Daum C."/>
            <person name="Ramamoorthy G.K."/>
            <person name="Gryganskyi A."/>
            <person name="Culley D."/>
            <person name="Magnuson J.K."/>
            <person name="James T.Y."/>
            <person name="O'Malley M.A."/>
            <person name="Stajich J.E."/>
            <person name="Spatafora J.W."/>
            <person name="Visel A."/>
            <person name="Grigoriev I.V."/>
        </authorList>
    </citation>
    <scope>NUCLEOTIDE SEQUENCE [LARGE SCALE GENOMIC DNA]</scope>
    <source>
        <strain evidence="8 9">NRRL 2496</strain>
    </source>
</reference>
<dbReference type="InterPro" id="IPR050815">
    <property type="entry name" value="TF_fung"/>
</dbReference>
<evidence type="ECO:0000256" key="1">
    <source>
        <dbReference type="ARBA" id="ARBA00004123"/>
    </source>
</evidence>
<proteinExistence type="predicted"/>
<dbReference type="SMART" id="SM00066">
    <property type="entry name" value="GAL4"/>
    <property type="match status" value="2"/>
</dbReference>
<dbReference type="EMBL" id="MCGN01000001">
    <property type="protein sequence ID" value="ORZ03127.1"/>
    <property type="molecule type" value="Genomic_DNA"/>
</dbReference>
<organism evidence="8 9">
    <name type="scientific">Syncephalastrum racemosum</name>
    <name type="common">Filamentous fungus</name>
    <dbReference type="NCBI Taxonomy" id="13706"/>
    <lineage>
        <taxon>Eukaryota</taxon>
        <taxon>Fungi</taxon>
        <taxon>Fungi incertae sedis</taxon>
        <taxon>Mucoromycota</taxon>
        <taxon>Mucoromycotina</taxon>
        <taxon>Mucoromycetes</taxon>
        <taxon>Mucorales</taxon>
        <taxon>Syncephalastraceae</taxon>
        <taxon>Syncephalastrum</taxon>
    </lineage>
</organism>
<evidence type="ECO:0000256" key="5">
    <source>
        <dbReference type="ARBA" id="ARBA00023242"/>
    </source>
</evidence>
<comment type="subcellular location">
    <subcellularLocation>
        <location evidence="1">Nucleus</location>
    </subcellularLocation>
</comment>
<dbReference type="GO" id="GO:0005634">
    <property type="term" value="C:nucleus"/>
    <property type="evidence" value="ECO:0007669"/>
    <property type="project" value="UniProtKB-SubCell"/>
</dbReference>
<comment type="caution">
    <text evidence="8">The sequence shown here is derived from an EMBL/GenBank/DDBJ whole genome shotgun (WGS) entry which is preliminary data.</text>
</comment>